<protein>
    <submittedName>
        <fullName evidence="2">Uncharacterized protein</fullName>
    </submittedName>
</protein>
<keyword evidence="3" id="KW-1185">Reference proteome</keyword>
<sequence>MKENAMQRRLTPSSVIGWVFGIVVFAIGVANVFLVHPVPGIVYLFLSLIYFPPANALLKEKTGFYIPRIVKIILGIIIIQFTLGVSDLGDMIDDVFINK</sequence>
<feature type="transmembrane region" description="Helical" evidence="1">
    <location>
        <begin position="40"/>
        <end position="58"/>
    </location>
</feature>
<keyword evidence="1" id="KW-0472">Membrane</keyword>
<evidence type="ECO:0000256" key="1">
    <source>
        <dbReference type="SAM" id="Phobius"/>
    </source>
</evidence>
<keyword evidence="1" id="KW-0812">Transmembrane</keyword>
<feature type="transmembrane region" description="Helical" evidence="1">
    <location>
        <begin position="65"/>
        <end position="83"/>
    </location>
</feature>
<reference evidence="2 3" key="1">
    <citation type="submission" date="2020-08" db="EMBL/GenBank/DDBJ databases">
        <title>Genome sequence of Hymenobacter qilianensis JCM 19763T.</title>
        <authorList>
            <person name="Hyun D.-W."/>
            <person name="Bae J.-W."/>
        </authorList>
    </citation>
    <scope>NUCLEOTIDE SEQUENCE [LARGE SCALE GENOMIC DNA]</scope>
    <source>
        <strain evidence="2 3">JCM 19763</strain>
    </source>
</reference>
<dbReference type="Proteomes" id="UP000516093">
    <property type="component" value="Chromosome"/>
</dbReference>
<gene>
    <name evidence="2" type="ORF">H9L05_08065</name>
</gene>
<organism evidence="2 3">
    <name type="scientific">Hymenobacter qilianensis</name>
    <dbReference type="NCBI Taxonomy" id="1385715"/>
    <lineage>
        <taxon>Bacteria</taxon>
        <taxon>Pseudomonadati</taxon>
        <taxon>Bacteroidota</taxon>
        <taxon>Cytophagia</taxon>
        <taxon>Cytophagales</taxon>
        <taxon>Hymenobacteraceae</taxon>
        <taxon>Hymenobacter</taxon>
    </lineage>
</organism>
<feature type="transmembrane region" description="Helical" evidence="1">
    <location>
        <begin position="12"/>
        <end position="34"/>
    </location>
</feature>
<dbReference type="EMBL" id="CP060784">
    <property type="protein sequence ID" value="QNP54055.1"/>
    <property type="molecule type" value="Genomic_DNA"/>
</dbReference>
<accession>A0A7H0H0I9</accession>
<dbReference type="AlphaFoldDB" id="A0A7H0H0I9"/>
<name>A0A7H0H0I9_9BACT</name>
<proteinExistence type="predicted"/>
<dbReference type="KEGG" id="hqi:H9L05_08065"/>
<keyword evidence="1" id="KW-1133">Transmembrane helix</keyword>
<evidence type="ECO:0000313" key="3">
    <source>
        <dbReference type="Proteomes" id="UP000516093"/>
    </source>
</evidence>
<evidence type="ECO:0000313" key="2">
    <source>
        <dbReference type="EMBL" id="QNP54055.1"/>
    </source>
</evidence>